<comment type="caution">
    <text evidence="3">The sequence shown here is derived from an EMBL/GenBank/DDBJ whole genome shotgun (WGS) entry which is preliminary data.</text>
</comment>
<name>A0ABQ5ETK0_9ASTR</name>
<evidence type="ECO:0000313" key="4">
    <source>
        <dbReference type="Proteomes" id="UP001151760"/>
    </source>
</evidence>
<dbReference type="GO" id="GO:0003964">
    <property type="term" value="F:RNA-directed DNA polymerase activity"/>
    <property type="evidence" value="ECO:0007669"/>
    <property type="project" value="UniProtKB-KW"/>
</dbReference>
<dbReference type="Proteomes" id="UP001151760">
    <property type="component" value="Unassembled WGS sequence"/>
</dbReference>
<evidence type="ECO:0000313" key="3">
    <source>
        <dbReference type="EMBL" id="GJT54361.1"/>
    </source>
</evidence>
<feature type="compositionally biased region" description="Basic and acidic residues" evidence="1">
    <location>
        <begin position="52"/>
        <end position="70"/>
    </location>
</feature>
<sequence>MSLDGASSAVTYTSVSSEARSWSILTEDPYEEAARQALEQAPASPEYVPDPMKLEDHAPVYVEDQPHADDASPTADDTSPTAESSGYIVDSDLMEEDSIDYPDEPEAGDEDHEEDPSEEHEPEDEDHEEDPSEEHEPEDKDTEEEEEPFEGSDETEQFEEDETAVTPPPPPPRHHGVRISVRPQPPMAASTRELIDAFTTVLPPSPLLAPLIPSSLSQIPSPPFPLPPTSPTYEAPLGHREAMIHIRDDILEEDMLPRKKFVLTAPSPGCDVAVSYAAAAARPPRGRYYFVDTVEARQGLIRSPGHDAQTIARAADKLHDPHTDRRDIRLEIDVVRGQRTAYETELHKTHISRIEGQRHSAKDRAARHMMRTHVLEARAQIDTMEDTSSSSGGPRRPMQPARVCSYTDFMKCQPLNFKGTKGIVGLELKGTKAVVGLSRWLKKMELVFHISGCAIDNQVKFATCTLLGVALTWWNGHVRTLGHDAAYAMTWVTLKKKLTDKYCPKGEIKKLEIELWNLKVKGNDVATYTHRFQELAFMCTKFLANETEKVDKYIGGLPDNIHGNVMSARPNTLDDTIEFANDLMDQKLCTYAERQNDNKRKADDSSRNNPQQQPTRSNVHPSVETARGMVMLPRNCPKLKNYGTGNGNGVAQGRAYTLGGGDANPDSNVITGLPGIPLARQVEFQIDLVPGAAPVARAPYRLAPSKMKELAEQLQELSDKGFIRPSSSP</sequence>
<feature type="compositionally biased region" description="Polar residues" evidence="1">
    <location>
        <begin position="607"/>
        <end position="620"/>
    </location>
</feature>
<dbReference type="Gene3D" id="3.10.10.10">
    <property type="entry name" value="HIV Type 1 Reverse Transcriptase, subunit A, domain 1"/>
    <property type="match status" value="1"/>
</dbReference>
<dbReference type="InterPro" id="IPR043502">
    <property type="entry name" value="DNA/RNA_pol_sf"/>
</dbReference>
<reference evidence="3" key="1">
    <citation type="journal article" date="2022" name="Int. J. Mol. Sci.">
        <title>Draft Genome of Tanacetum Coccineum: Genomic Comparison of Closely Related Tanacetum-Family Plants.</title>
        <authorList>
            <person name="Yamashiro T."/>
            <person name="Shiraishi A."/>
            <person name="Nakayama K."/>
            <person name="Satake H."/>
        </authorList>
    </citation>
    <scope>NUCLEOTIDE SEQUENCE</scope>
</reference>
<keyword evidence="3" id="KW-0808">Transferase</keyword>
<keyword evidence="3" id="KW-0695">RNA-directed DNA polymerase</keyword>
<keyword evidence="3" id="KW-0548">Nucleotidyltransferase</keyword>
<dbReference type="EMBL" id="BQNB010016665">
    <property type="protein sequence ID" value="GJT54361.1"/>
    <property type="molecule type" value="Genomic_DNA"/>
</dbReference>
<feature type="compositionally biased region" description="Basic and acidic residues" evidence="1">
    <location>
        <begin position="596"/>
        <end position="606"/>
    </location>
</feature>
<feature type="region of interest" description="Disordered" evidence="1">
    <location>
        <begin position="1"/>
        <end position="180"/>
    </location>
</feature>
<evidence type="ECO:0000259" key="2">
    <source>
        <dbReference type="Pfam" id="PF03732"/>
    </source>
</evidence>
<dbReference type="InterPro" id="IPR032567">
    <property type="entry name" value="RTL1-rel"/>
</dbReference>
<dbReference type="PANTHER" id="PTHR15503:SF42">
    <property type="entry name" value="ZINC FINGER, CCHC-TYPE, RETROTRANSPOSON GAG DOMAIN, ASPARTIC PEPTIDASE DOMAIN PROTEIN-RELATED"/>
    <property type="match status" value="1"/>
</dbReference>
<protein>
    <submittedName>
        <fullName evidence="3">Reverse transcriptase domain-containing protein</fullName>
    </submittedName>
</protein>
<accession>A0ABQ5ETK0</accession>
<dbReference type="Pfam" id="PF03732">
    <property type="entry name" value="Retrotrans_gag"/>
    <property type="match status" value="1"/>
</dbReference>
<evidence type="ECO:0000256" key="1">
    <source>
        <dbReference type="SAM" id="MobiDB-lite"/>
    </source>
</evidence>
<feature type="region of interest" description="Disordered" evidence="1">
    <location>
        <begin position="596"/>
        <end position="624"/>
    </location>
</feature>
<feature type="compositionally biased region" description="Low complexity" evidence="1">
    <location>
        <begin position="1"/>
        <end position="17"/>
    </location>
</feature>
<keyword evidence="4" id="KW-1185">Reference proteome</keyword>
<feature type="compositionally biased region" description="Acidic residues" evidence="1">
    <location>
        <begin position="92"/>
        <end position="163"/>
    </location>
</feature>
<dbReference type="SUPFAM" id="SSF56672">
    <property type="entry name" value="DNA/RNA polymerases"/>
    <property type="match status" value="1"/>
</dbReference>
<gene>
    <name evidence="3" type="ORF">Tco_0989415</name>
</gene>
<feature type="compositionally biased region" description="Low complexity" evidence="1">
    <location>
        <begin position="71"/>
        <end position="82"/>
    </location>
</feature>
<proteinExistence type="predicted"/>
<dbReference type="PANTHER" id="PTHR15503">
    <property type="entry name" value="LDOC1 RELATED"/>
    <property type="match status" value="1"/>
</dbReference>
<reference evidence="3" key="2">
    <citation type="submission" date="2022-01" db="EMBL/GenBank/DDBJ databases">
        <authorList>
            <person name="Yamashiro T."/>
            <person name="Shiraishi A."/>
            <person name="Satake H."/>
            <person name="Nakayama K."/>
        </authorList>
    </citation>
    <scope>NUCLEOTIDE SEQUENCE</scope>
</reference>
<organism evidence="3 4">
    <name type="scientific">Tanacetum coccineum</name>
    <dbReference type="NCBI Taxonomy" id="301880"/>
    <lineage>
        <taxon>Eukaryota</taxon>
        <taxon>Viridiplantae</taxon>
        <taxon>Streptophyta</taxon>
        <taxon>Embryophyta</taxon>
        <taxon>Tracheophyta</taxon>
        <taxon>Spermatophyta</taxon>
        <taxon>Magnoliopsida</taxon>
        <taxon>eudicotyledons</taxon>
        <taxon>Gunneridae</taxon>
        <taxon>Pentapetalae</taxon>
        <taxon>asterids</taxon>
        <taxon>campanulids</taxon>
        <taxon>Asterales</taxon>
        <taxon>Asteraceae</taxon>
        <taxon>Asteroideae</taxon>
        <taxon>Anthemideae</taxon>
        <taxon>Anthemidinae</taxon>
        <taxon>Tanacetum</taxon>
    </lineage>
</organism>
<feature type="domain" description="Retrotransposon gag" evidence="2">
    <location>
        <begin position="460"/>
        <end position="558"/>
    </location>
</feature>
<dbReference type="InterPro" id="IPR005162">
    <property type="entry name" value="Retrotrans_gag_dom"/>
</dbReference>